<dbReference type="GO" id="GO:1990904">
    <property type="term" value="C:ribonucleoprotein complex"/>
    <property type="evidence" value="ECO:0007669"/>
    <property type="project" value="UniProtKB-KW"/>
</dbReference>
<dbReference type="HAMAP" id="MF_00029">
    <property type="entry name" value="Ribosomal_eS8"/>
    <property type="match status" value="1"/>
</dbReference>
<feature type="region of interest" description="Disordered" evidence="7">
    <location>
        <begin position="108"/>
        <end position="128"/>
    </location>
</feature>
<dbReference type="Pfam" id="PF01201">
    <property type="entry name" value="Ribosomal_S8e"/>
    <property type="match status" value="1"/>
</dbReference>
<evidence type="ECO:0000256" key="3">
    <source>
        <dbReference type="ARBA" id="ARBA00022980"/>
    </source>
</evidence>
<protein>
    <recommendedName>
        <fullName evidence="5 6">Small ribosomal subunit protein eS8</fullName>
    </recommendedName>
</protein>
<dbReference type="Proteomes" id="UP000037210">
    <property type="component" value="Unassembled WGS sequence"/>
</dbReference>
<dbReference type="Gene3D" id="2.40.10.310">
    <property type="match status" value="1"/>
</dbReference>
<accession>A0A0M0BPW6</accession>
<dbReference type="InterPro" id="IPR020919">
    <property type="entry name" value="Ribosomal_protein_eS8_arc"/>
</dbReference>
<dbReference type="EMBL" id="LFWZ01000031">
    <property type="protein sequence ID" value="KON30469.1"/>
    <property type="molecule type" value="Genomic_DNA"/>
</dbReference>
<keyword evidence="3 6" id="KW-0689">Ribosomal protein</keyword>
<feature type="compositionally biased region" description="Basic residues" evidence="7">
    <location>
        <begin position="1"/>
        <end position="26"/>
    </location>
</feature>
<dbReference type="InterPro" id="IPR022309">
    <property type="entry name" value="Ribosomal_Se8/biogenesis_NSA2"/>
</dbReference>
<evidence type="ECO:0000256" key="2">
    <source>
        <dbReference type="ARBA" id="ARBA00011458"/>
    </source>
</evidence>
<comment type="similarity">
    <text evidence="1 6">Belongs to the eukaryotic ribosomal protein eS8 family.</text>
</comment>
<comment type="subunit">
    <text evidence="2 6">Part of the 30S ribosomal subunit.</text>
</comment>
<dbReference type="NCBIfam" id="TIGR00307">
    <property type="entry name" value="eS8"/>
    <property type="match status" value="1"/>
</dbReference>
<evidence type="ECO:0000256" key="4">
    <source>
        <dbReference type="ARBA" id="ARBA00023274"/>
    </source>
</evidence>
<dbReference type="GO" id="GO:0003735">
    <property type="term" value="F:structural constituent of ribosome"/>
    <property type="evidence" value="ECO:0007669"/>
    <property type="project" value="InterPro"/>
</dbReference>
<keyword evidence="4 6" id="KW-0687">Ribonucleoprotein</keyword>
<dbReference type="PROSITE" id="PS01193">
    <property type="entry name" value="RIBOSOMAL_S8E"/>
    <property type="match status" value="1"/>
</dbReference>
<proteinExistence type="inferred from homology"/>
<dbReference type="AlphaFoldDB" id="A0A0M0BPW6"/>
<sequence length="128" mass="14474">MAWHGGLKKRKKTGGKRRTYRTKRRHEAGGYPAETRLGDTERGVEAGRSGITKARLLHHDMANVSDRRTGRTERLQILEVVRNPANVDYNRRGVLTKGTIIRTERGLAEVSSRPGQDGMLNAITREER</sequence>
<comment type="caution">
    <text evidence="8">The sequence shown here is derived from an EMBL/GenBank/DDBJ whole genome shotgun (WGS) entry which is preliminary data.</text>
</comment>
<dbReference type="PANTHER" id="PTHR10394">
    <property type="entry name" value="40S RIBOSOMAL PROTEIN S8"/>
    <property type="match status" value="1"/>
</dbReference>
<evidence type="ECO:0000313" key="8">
    <source>
        <dbReference type="EMBL" id="KON30469.1"/>
    </source>
</evidence>
<evidence type="ECO:0000256" key="6">
    <source>
        <dbReference type="HAMAP-Rule" id="MF_00029"/>
    </source>
</evidence>
<organism evidence="8 9">
    <name type="scientific">miscellaneous Crenarchaeota group-15 archaeon DG-45</name>
    <dbReference type="NCBI Taxonomy" id="1685127"/>
    <lineage>
        <taxon>Archaea</taxon>
        <taxon>Candidatus Bathyarchaeota</taxon>
        <taxon>MCG-15</taxon>
    </lineage>
</organism>
<evidence type="ECO:0000256" key="5">
    <source>
        <dbReference type="ARBA" id="ARBA00035277"/>
    </source>
</evidence>
<dbReference type="InterPro" id="IPR001047">
    <property type="entry name" value="Ribosomal_eS8"/>
</dbReference>
<evidence type="ECO:0000256" key="7">
    <source>
        <dbReference type="SAM" id="MobiDB-lite"/>
    </source>
</evidence>
<dbReference type="InterPro" id="IPR018283">
    <property type="entry name" value="Ribosomal_eS8_CS"/>
</dbReference>
<evidence type="ECO:0000256" key="1">
    <source>
        <dbReference type="ARBA" id="ARBA00005257"/>
    </source>
</evidence>
<evidence type="ECO:0000313" key="9">
    <source>
        <dbReference type="Proteomes" id="UP000037210"/>
    </source>
</evidence>
<reference evidence="8 9" key="1">
    <citation type="submission" date="2015-06" db="EMBL/GenBank/DDBJ databases">
        <title>New insights into the roles of widespread benthic archaea in carbon and nitrogen cycling.</title>
        <authorList>
            <person name="Lazar C.S."/>
            <person name="Baker B.J."/>
            <person name="Seitz K.W."/>
            <person name="Hyde A.S."/>
            <person name="Dick G.J."/>
            <person name="Hinrichs K.-U."/>
            <person name="Teske A.P."/>
        </authorList>
    </citation>
    <scope>NUCLEOTIDE SEQUENCE [LARGE SCALE GENOMIC DNA]</scope>
    <source>
        <strain evidence="8">DG-45</strain>
    </source>
</reference>
<gene>
    <name evidence="6" type="primary">rps8e</name>
    <name evidence="8" type="ORF">AC482_03845</name>
</gene>
<feature type="region of interest" description="Disordered" evidence="7">
    <location>
        <begin position="1"/>
        <end position="44"/>
    </location>
</feature>
<dbReference type="GO" id="GO:0005840">
    <property type="term" value="C:ribosome"/>
    <property type="evidence" value="ECO:0007669"/>
    <property type="project" value="UniProtKB-KW"/>
</dbReference>
<name>A0A0M0BPW6_9ARCH</name>
<dbReference type="GO" id="GO:0006412">
    <property type="term" value="P:translation"/>
    <property type="evidence" value="ECO:0007669"/>
    <property type="project" value="UniProtKB-UniRule"/>
</dbReference>